<keyword evidence="1" id="KW-0732">Signal</keyword>
<keyword evidence="3" id="KW-1185">Reference proteome</keyword>
<evidence type="ECO:0000313" key="2">
    <source>
        <dbReference type="EMBL" id="PRD55339.1"/>
    </source>
</evidence>
<dbReference type="RefSeq" id="WP_105733568.1">
    <property type="nucleotide sequence ID" value="NZ_PVBT01000002.1"/>
</dbReference>
<dbReference type="AlphaFoldDB" id="A0A2S9JQA2"/>
<organism evidence="2 3">
    <name type="scientific">Phyllobacterium myrsinacearum</name>
    <dbReference type="NCBI Taxonomy" id="28101"/>
    <lineage>
        <taxon>Bacteria</taxon>
        <taxon>Pseudomonadati</taxon>
        <taxon>Pseudomonadota</taxon>
        <taxon>Alphaproteobacteria</taxon>
        <taxon>Hyphomicrobiales</taxon>
        <taxon>Phyllobacteriaceae</taxon>
        <taxon>Phyllobacterium</taxon>
    </lineage>
</organism>
<dbReference type="OrthoDB" id="8397538at2"/>
<comment type="caution">
    <text evidence="2">The sequence shown here is derived from an EMBL/GenBank/DDBJ whole genome shotgun (WGS) entry which is preliminary data.</text>
</comment>
<sequence>MKKYALSLCLFVLSTNLVTSQSFAAGPAPCEDMLKDVRAAKATAKLNEADKAQVDQLEAKGVERCNADDDKRADEFFAQALKLLGK</sequence>
<name>A0A2S9JQA2_9HYPH</name>
<reference evidence="2 3" key="1">
    <citation type="submission" date="2018-02" db="EMBL/GenBank/DDBJ databases">
        <title>The draft genome of Phyllobacterium myrsinacearum DSM5892.</title>
        <authorList>
            <person name="Li L."/>
            <person name="Liu L."/>
            <person name="Zhang X."/>
            <person name="Wang T."/>
        </authorList>
    </citation>
    <scope>NUCLEOTIDE SEQUENCE [LARGE SCALE GENOMIC DNA]</scope>
    <source>
        <strain evidence="2 3">DSM 5892</strain>
    </source>
</reference>
<evidence type="ECO:0000313" key="3">
    <source>
        <dbReference type="Proteomes" id="UP000238563"/>
    </source>
</evidence>
<feature type="signal peptide" evidence="1">
    <location>
        <begin position="1"/>
        <end position="24"/>
    </location>
</feature>
<dbReference type="Proteomes" id="UP000238563">
    <property type="component" value="Unassembled WGS sequence"/>
</dbReference>
<protein>
    <submittedName>
        <fullName evidence="2">Uncharacterized protein</fullName>
    </submittedName>
</protein>
<accession>A0A2S9JQA2</accession>
<gene>
    <name evidence="2" type="ORF">C5750_09245</name>
</gene>
<proteinExistence type="predicted"/>
<evidence type="ECO:0000256" key="1">
    <source>
        <dbReference type="SAM" id="SignalP"/>
    </source>
</evidence>
<feature type="chain" id="PRO_5015466660" evidence="1">
    <location>
        <begin position="25"/>
        <end position="86"/>
    </location>
</feature>
<dbReference type="EMBL" id="PVBT01000002">
    <property type="protein sequence ID" value="PRD55339.1"/>
    <property type="molecule type" value="Genomic_DNA"/>
</dbReference>